<dbReference type="AlphaFoldDB" id="A0A8S9QW98"/>
<comment type="caution">
    <text evidence="2">The sequence shown here is derived from an EMBL/GenBank/DDBJ whole genome shotgun (WGS) entry which is preliminary data.</text>
</comment>
<evidence type="ECO:0000256" key="1">
    <source>
        <dbReference type="SAM" id="MobiDB-lite"/>
    </source>
</evidence>
<reference evidence="2" key="1">
    <citation type="submission" date="2019-12" db="EMBL/GenBank/DDBJ databases">
        <title>Genome sequencing and annotation of Brassica cretica.</title>
        <authorList>
            <person name="Studholme D.J."/>
            <person name="Sarris P."/>
        </authorList>
    </citation>
    <scope>NUCLEOTIDE SEQUENCE</scope>
    <source>
        <strain evidence="2">PFS-109/04</strain>
        <tissue evidence="2">Leaf</tissue>
    </source>
</reference>
<dbReference type="Proteomes" id="UP000712600">
    <property type="component" value="Unassembled WGS sequence"/>
</dbReference>
<protein>
    <submittedName>
        <fullName evidence="2">Uncharacterized protein</fullName>
    </submittedName>
</protein>
<dbReference type="EMBL" id="QGKX02000996">
    <property type="protein sequence ID" value="KAF3557234.1"/>
    <property type="molecule type" value="Genomic_DNA"/>
</dbReference>
<sequence>MCREVSASPPHLIDAGDLTIRSPDQTGAPSLRHSSPSTIFGPLKPESFNRRGEISSIVVNRRTPTRGIACIFTPSAGTLPSPPTNKPST</sequence>
<gene>
    <name evidence="2" type="ORF">F2Q69_00014895</name>
</gene>
<evidence type="ECO:0000313" key="2">
    <source>
        <dbReference type="EMBL" id="KAF3557234.1"/>
    </source>
</evidence>
<feature type="compositionally biased region" description="Polar residues" evidence="1">
    <location>
        <begin position="22"/>
        <end position="38"/>
    </location>
</feature>
<name>A0A8S9QW98_BRACR</name>
<feature type="region of interest" description="Disordered" evidence="1">
    <location>
        <begin position="1"/>
        <end position="47"/>
    </location>
</feature>
<evidence type="ECO:0000313" key="3">
    <source>
        <dbReference type="Proteomes" id="UP000712600"/>
    </source>
</evidence>
<proteinExistence type="predicted"/>
<accession>A0A8S9QW98</accession>
<organism evidence="2 3">
    <name type="scientific">Brassica cretica</name>
    <name type="common">Mustard</name>
    <dbReference type="NCBI Taxonomy" id="69181"/>
    <lineage>
        <taxon>Eukaryota</taxon>
        <taxon>Viridiplantae</taxon>
        <taxon>Streptophyta</taxon>
        <taxon>Embryophyta</taxon>
        <taxon>Tracheophyta</taxon>
        <taxon>Spermatophyta</taxon>
        <taxon>Magnoliopsida</taxon>
        <taxon>eudicotyledons</taxon>
        <taxon>Gunneridae</taxon>
        <taxon>Pentapetalae</taxon>
        <taxon>rosids</taxon>
        <taxon>malvids</taxon>
        <taxon>Brassicales</taxon>
        <taxon>Brassicaceae</taxon>
        <taxon>Brassiceae</taxon>
        <taxon>Brassica</taxon>
    </lineage>
</organism>